<evidence type="ECO:0000256" key="3">
    <source>
        <dbReference type="ARBA" id="ARBA00022898"/>
    </source>
</evidence>
<dbReference type="FunFam" id="3.90.1150.10:FF:000041">
    <property type="entry name" value="Low-specificity L-threonine aldolase"/>
    <property type="match status" value="1"/>
</dbReference>
<name>A0A5M9WTK6_PAEAM</name>
<evidence type="ECO:0000259" key="6">
    <source>
        <dbReference type="Pfam" id="PF01212"/>
    </source>
</evidence>
<sequence>MIEFRSDTFTLPTSRMMEAIQTAALGDDVYGEDPTVKELEEKTALILGKEASILMPSGTMANLSSIMAHCVRGSKILVGDESDIYIYEAAGASVCGGIMYEKIPTMSDGTLRIQDLEETFPKDVDDPQFALPSLICIENSHNRMGGKVLPLSYLEELKAFSIKKKIPIHMDGARLFNAAISLGVAPREITKFADTVQICLSKGLSSPIGSMVAGSKEFINKVYRIRKMLGGGMRQAGIIAAPALIALDEYMDRLTVDHEHARMLVEGLASIPGVILEAENVDTNIVFFRVDASKLTTEIFIEEATKRGLNLAELGTNRIRMVTHSGINSTDIKKALKIIHSILAG</sequence>
<feature type="domain" description="Aromatic amino acid beta-eliminating lyase/threonine aldolase" evidence="6">
    <location>
        <begin position="3"/>
        <end position="289"/>
    </location>
</feature>
<dbReference type="NCBIfam" id="NF041359">
    <property type="entry name" value="GntG_guanitoxin"/>
    <property type="match status" value="1"/>
</dbReference>
<dbReference type="Proteomes" id="UP000323664">
    <property type="component" value="Unassembled WGS sequence"/>
</dbReference>
<dbReference type="InterPro" id="IPR015421">
    <property type="entry name" value="PyrdxlP-dep_Trfase_major"/>
</dbReference>
<organism evidence="7 8">
    <name type="scientific">Paenibacillus amylolyticus</name>
    <dbReference type="NCBI Taxonomy" id="1451"/>
    <lineage>
        <taxon>Bacteria</taxon>
        <taxon>Bacillati</taxon>
        <taxon>Bacillota</taxon>
        <taxon>Bacilli</taxon>
        <taxon>Bacillales</taxon>
        <taxon>Paenibacillaceae</taxon>
        <taxon>Paenibacillus</taxon>
    </lineage>
</organism>
<gene>
    <name evidence="7" type="ORF">EC604_13070</name>
</gene>
<evidence type="ECO:0000256" key="4">
    <source>
        <dbReference type="ARBA" id="ARBA00023239"/>
    </source>
</evidence>
<keyword evidence="4" id="KW-0456">Lyase</keyword>
<dbReference type="PANTHER" id="PTHR48097">
    <property type="entry name" value="L-THREONINE ALDOLASE-RELATED"/>
    <property type="match status" value="1"/>
</dbReference>
<accession>A0A5M9WTK6</accession>
<dbReference type="PANTHER" id="PTHR48097:SF9">
    <property type="entry name" value="L-THREONINE ALDOLASE"/>
    <property type="match status" value="1"/>
</dbReference>
<evidence type="ECO:0000313" key="7">
    <source>
        <dbReference type="EMBL" id="KAA8784779.1"/>
    </source>
</evidence>
<evidence type="ECO:0000256" key="2">
    <source>
        <dbReference type="ARBA" id="ARBA00006966"/>
    </source>
</evidence>
<keyword evidence="3" id="KW-0663">Pyridoxal phosphate</keyword>
<dbReference type="Gene3D" id="3.40.640.10">
    <property type="entry name" value="Type I PLP-dependent aspartate aminotransferase-like (Major domain)"/>
    <property type="match status" value="1"/>
</dbReference>
<comment type="cofactor">
    <cofactor evidence="1">
        <name>pyridoxal 5'-phosphate</name>
        <dbReference type="ChEBI" id="CHEBI:597326"/>
    </cofactor>
</comment>
<dbReference type="GO" id="GO:0006567">
    <property type="term" value="P:L-threonine catabolic process"/>
    <property type="evidence" value="ECO:0007669"/>
    <property type="project" value="TreeGrafter"/>
</dbReference>
<dbReference type="Pfam" id="PF01212">
    <property type="entry name" value="Beta_elim_lyase"/>
    <property type="match status" value="1"/>
</dbReference>
<feature type="modified residue" description="N6-(pyridoxal phosphate)lysine" evidence="5">
    <location>
        <position position="202"/>
    </location>
</feature>
<comment type="caution">
    <text evidence="7">The sequence shown here is derived from an EMBL/GenBank/DDBJ whole genome shotgun (WGS) entry which is preliminary data.</text>
</comment>
<dbReference type="InterPro" id="IPR015424">
    <property type="entry name" value="PyrdxlP-dep_Trfase"/>
</dbReference>
<dbReference type="OrthoDB" id="9774495at2"/>
<evidence type="ECO:0000313" key="8">
    <source>
        <dbReference type="Proteomes" id="UP000323664"/>
    </source>
</evidence>
<dbReference type="FunFam" id="3.40.640.10:FF:000030">
    <property type="entry name" value="Low-specificity L-threonine aldolase"/>
    <property type="match status" value="1"/>
</dbReference>
<proteinExistence type="inferred from homology"/>
<dbReference type="GO" id="GO:0008483">
    <property type="term" value="F:transaminase activity"/>
    <property type="evidence" value="ECO:0007669"/>
    <property type="project" value="UniProtKB-KW"/>
</dbReference>
<dbReference type="GO" id="GO:0008732">
    <property type="term" value="F:L-allo-threonine aldolase activity"/>
    <property type="evidence" value="ECO:0007669"/>
    <property type="project" value="TreeGrafter"/>
</dbReference>
<reference evidence="7 8" key="1">
    <citation type="journal article" date="2019" name="J. Ind. Microbiol. Biotechnol.">
        <title>Paenibacillus amylolyticus 27C64 has a diverse set of carbohydrate-active enzymes and complete pectin deconstruction system.</title>
        <authorList>
            <person name="Keggi C."/>
            <person name="Doran-Peterson J."/>
        </authorList>
    </citation>
    <scope>NUCLEOTIDE SEQUENCE [LARGE SCALE GENOMIC DNA]</scope>
    <source>
        <strain evidence="7 8">27C64</strain>
    </source>
</reference>
<keyword evidence="7" id="KW-0032">Aminotransferase</keyword>
<dbReference type="AlphaFoldDB" id="A0A5M9WTK6"/>
<dbReference type="RefSeq" id="WP_123064609.1">
    <property type="nucleotide sequence ID" value="NZ_RIAS01000006.1"/>
</dbReference>
<dbReference type="EMBL" id="RIAS01000006">
    <property type="protein sequence ID" value="KAA8784779.1"/>
    <property type="molecule type" value="Genomic_DNA"/>
</dbReference>
<dbReference type="GO" id="GO:0006545">
    <property type="term" value="P:glycine biosynthetic process"/>
    <property type="evidence" value="ECO:0007669"/>
    <property type="project" value="TreeGrafter"/>
</dbReference>
<dbReference type="GO" id="GO:0005829">
    <property type="term" value="C:cytosol"/>
    <property type="evidence" value="ECO:0007669"/>
    <property type="project" value="TreeGrafter"/>
</dbReference>
<dbReference type="InterPro" id="IPR015422">
    <property type="entry name" value="PyrdxlP-dep_Trfase_small"/>
</dbReference>
<comment type="similarity">
    <text evidence="2">Belongs to the threonine aldolase family.</text>
</comment>
<keyword evidence="7" id="KW-0808">Transferase</keyword>
<dbReference type="InterPro" id="IPR023603">
    <property type="entry name" value="Low_specificity_L-TA-like"/>
</dbReference>
<dbReference type="SUPFAM" id="SSF53383">
    <property type="entry name" value="PLP-dependent transferases"/>
    <property type="match status" value="1"/>
</dbReference>
<dbReference type="Gene3D" id="3.90.1150.10">
    <property type="entry name" value="Aspartate Aminotransferase, domain 1"/>
    <property type="match status" value="1"/>
</dbReference>
<dbReference type="PIRSF" id="PIRSF017617">
    <property type="entry name" value="Thr_aldolase"/>
    <property type="match status" value="1"/>
</dbReference>
<evidence type="ECO:0000256" key="5">
    <source>
        <dbReference type="PIRSR" id="PIRSR017617-1"/>
    </source>
</evidence>
<evidence type="ECO:0000256" key="1">
    <source>
        <dbReference type="ARBA" id="ARBA00001933"/>
    </source>
</evidence>
<dbReference type="InterPro" id="IPR001597">
    <property type="entry name" value="ArAA_b-elim_lyase/Thr_aldolase"/>
</dbReference>
<protein>
    <submittedName>
        <fullName evidence="7">Aminotransferase class I/II-fold pyridoxal phosphate-dependent enzyme</fullName>
    </submittedName>
</protein>